<keyword evidence="5" id="KW-1185">Reference proteome</keyword>
<dbReference type="PANTHER" id="PTHR44858">
    <property type="entry name" value="TETRATRICOPEPTIDE REPEAT PROTEIN 6"/>
    <property type="match status" value="1"/>
</dbReference>
<evidence type="ECO:0000256" key="1">
    <source>
        <dbReference type="ARBA" id="ARBA00022737"/>
    </source>
</evidence>
<dbReference type="InterPro" id="IPR019734">
    <property type="entry name" value="TPR_rpt"/>
</dbReference>
<reference evidence="4 5" key="1">
    <citation type="submission" date="2019-04" db="EMBL/GenBank/DDBJ databases">
        <title>Sphingobacterium olei sp. nov., isolated from oil-contaminated soil.</title>
        <authorList>
            <person name="Liu B."/>
        </authorList>
    </citation>
    <scope>NUCLEOTIDE SEQUENCE [LARGE SCALE GENOMIC DNA]</scope>
    <source>
        <strain evidence="4 5">Y3L14</strain>
    </source>
</reference>
<proteinExistence type="predicted"/>
<dbReference type="SUPFAM" id="SSF48452">
    <property type="entry name" value="TPR-like"/>
    <property type="match status" value="2"/>
</dbReference>
<accession>A0A4U0H5Q1</accession>
<dbReference type="Proteomes" id="UP000309872">
    <property type="component" value="Unassembled WGS sequence"/>
</dbReference>
<dbReference type="PANTHER" id="PTHR44858:SF1">
    <property type="entry name" value="UDP-N-ACETYLGLUCOSAMINE--PEPTIDE N-ACETYLGLUCOSAMINYLTRANSFERASE SPINDLY-RELATED"/>
    <property type="match status" value="1"/>
</dbReference>
<gene>
    <name evidence="4" type="ORF">FAZ19_11005</name>
</gene>
<organism evidence="4 5">
    <name type="scientific">Sphingobacterium alkalisoli</name>
    <dbReference type="NCBI Taxonomy" id="1874115"/>
    <lineage>
        <taxon>Bacteria</taxon>
        <taxon>Pseudomonadati</taxon>
        <taxon>Bacteroidota</taxon>
        <taxon>Sphingobacteriia</taxon>
        <taxon>Sphingobacteriales</taxon>
        <taxon>Sphingobacteriaceae</taxon>
        <taxon>Sphingobacterium</taxon>
    </lineage>
</organism>
<sequence>MILMDLDQNLFYILPSSAYFPGSSLRESVIGAGKSHHDAERLAAEGLFAWQHQKYDVAMEVYSHAISLYGDLPFFYACRSLVNTALGDDEGAFYDYQVAKRLDFNYHNYLEWRENEGEMVDGEELLELDKKIEKKAGQLQLHINRALLLVQHFNYKNAVLDYTVAISLEPSNVDLYIARGAVYLRMLRYDLALQDFNKAIAIGGTSATAYLYRGKLFVWIREYNAALADFECSLSIDPLHVAVYEERAQFYESQDNLEAALADYTKLIDLVPDDFYIYTMRADILERNHNLNAALEDYDKAIAINPHYSDLYQYRGVLKERIGDNEGARLDFEKFEELEGE</sequence>
<dbReference type="AlphaFoldDB" id="A0A4U0H5Q1"/>
<dbReference type="Pfam" id="PF13181">
    <property type="entry name" value="TPR_8"/>
    <property type="match status" value="1"/>
</dbReference>
<feature type="repeat" description="TPR" evidence="3">
    <location>
        <begin position="241"/>
        <end position="274"/>
    </location>
</feature>
<dbReference type="OrthoDB" id="712930at2"/>
<dbReference type="SMART" id="SM00028">
    <property type="entry name" value="TPR"/>
    <property type="match status" value="6"/>
</dbReference>
<dbReference type="Gene3D" id="1.25.40.10">
    <property type="entry name" value="Tetratricopeptide repeat domain"/>
    <property type="match status" value="3"/>
</dbReference>
<evidence type="ECO:0000256" key="3">
    <source>
        <dbReference type="PROSITE-ProRule" id="PRU00339"/>
    </source>
</evidence>
<evidence type="ECO:0000313" key="5">
    <source>
        <dbReference type="Proteomes" id="UP000309872"/>
    </source>
</evidence>
<keyword evidence="1" id="KW-0677">Repeat</keyword>
<dbReference type="EMBL" id="SUKA01000003">
    <property type="protein sequence ID" value="TJY65652.1"/>
    <property type="molecule type" value="Genomic_DNA"/>
</dbReference>
<dbReference type="PROSITE" id="PS50005">
    <property type="entry name" value="TPR"/>
    <property type="match status" value="4"/>
</dbReference>
<evidence type="ECO:0000256" key="2">
    <source>
        <dbReference type="ARBA" id="ARBA00022803"/>
    </source>
</evidence>
<dbReference type="InterPro" id="IPR011990">
    <property type="entry name" value="TPR-like_helical_dom_sf"/>
</dbReference>
<feature type="repeat" description="TPR" evidence="3">
    <location>
        <begin position="173"/>
        <end position="206"/>
    </location>
</feature>
<dbReference type="InterPro" id="IPR050498">
    <property type="entry name" value="Ycf3"/>
</dbReference>
<protein>
    <submittedName>
        <fullName evidence="4">Tetratricopeptide repeat protein</fullName>
    </submittedName>
</protein>
<dbReference type="Pfam" id="PF13432">
    <property type="entry name" value="TPR_16"/>
    <property type="match status" value="1"/>
</dbReference>
<feature type="repeat" description="TPR" evidence="3">
    <location>
        <begin position="275"/>
        <end position="308"/>
    </location>
</feature>
<evidence type="ECO:0000313" key="4">
    <source>
        <dbReference type="EMBL" id="TJY65652.1"/>
    </source>
</evidence>
<comment type="caution">
    <text evidence="4">The sequence shown here is derived from an EMBL/GenBank/DDBJ whole genome shotgun (WGS) entry which is preliminary data.</text>
</comment>
<feature type="repeat" description="TPR" evidence="3">
    <location>
        <begin position="207"/>
        <end position="240"/>
    </location>
</feature>
<keyword evidence="2 3" id="KW-0802">TPR repeat</keyword>
<name>A0A4U0H5Q1_9SPHI</name>